<evidence type="ECO:0000256" key="1">
    <source>
        <dbReference type="SAM" id="Phobius"/>
    </source>
</evidence>
<feature type="transmembrane region" description="Helical" evidence="1">
    <location>
        <begin position="27"/>
        <end position="50"/>
    </location>
</feature>
<name>A0A846WQ48_9ACTN</name>
<evidence type="ECO:0000313" key="3">
    <source>
        <dbReference type="Proteomes" id="UP000563898"/>
    </source>
</evidence>
<dbReference type="AlphaFoldDB" id="A0A846WQ48"/>
<evidence type="ECO:0008006" key="4">
    <source>
        <dbReference type="Google" id="ProtNLM"/>
    </source>
</evidence>
<keyword evidence="1" id="KW-0472">Membrane</keyword>
<dbReference type="OMA" id="HYLRDYR"/>
<gene>
    <name evidence="2" type="ORF">HGA05_19500</name>
</gene>
<reference evidence="2 3" key="1">
    <citation type="submission" date="2020-04" db="EMBL/GenBank/DDBJ databases">
        <title>MicrobeNet Type strains.</title>
        <authorList>
            <person name="Nicholson A.C."/>
        </authorList>
    </citation>
    <scope>NUCLEOTIDE SEQUENCE [LARGE SCALE GENOMIC DNA]</scope>
    <source>
        <strain evidence="2 3">ATCC BAA-14</strain>
    </source>
</reference>
<proteinExistence type="predicted"/>
<comment type="caution">
    <text evidence="2">The sequence shown here is derived from an EMBL/GenBank/DDBJ whole genome shotgun (WGS) entry which is preliminary data.</text>
</comment>
<keyword evidence="1" id="KW-1133">Transmembrane helix</keyword>
<organism evidence="2 3">
    <name type="scientific">Gordonia polyisoprenivorans</name>
    <dbReference type="NCBI Taxonomy" id="84595"/>
    <lineage>
        <taxon>Bacteria</taxon>
        <taxon>Bacillati</taxon>
        <taxon>Actinomycetota</taxon>
        <taxon>Actinomycetes</taxon>
        <taxon>Mycobacteriales</taxon>
        <taxon>Gordoniaceae</taxon>
        <taxon>Gordonia</taxon>
    </lineage>
</organism>
<accession>A0A846WQ48</accession>
<dbReference type="EMBL" id="JAAXPC010000012">
    <property type="protein sequence ID" value="NKY03758.1"/>
    <property type="molecule type" value="Genomic_DNA"/>
</dbReference>
<evidence type="ECO:0000313" key="2">
    <source>
        <dbReference type="EMBL" id="NKY03758.1"/>
    </source>
</evidence>
<sequence>MLAFFLLIVGFASLAVLLVSVVVGNTALAVTAAVVGLVAFGVAATTMTMLGRKLHHSALIPDYTDTETEHYLRDYRHGA</sequence>
<dbReference type="Proteomes" id="UP000563898">
    <property type="component" value="Unassembled WGS sequence"/>
</dbReference>
<keyword evidence="1" id="KW-0812">Transmembrane</keyword>
<protein>
    <recommendedName>
        <fullName evidence="4">Transmembrane protein</fullName>
    </recommendedName>
</protein>